<dbReference type="Pfam" id="PF13416">
    <property type="entry name" value="SBP_bac_8"/>
    <property type="match status" value="1"/>
</dbReference>
<name>A0A927CP11_9BACL</name>
<evidence type="ECO:0000256" key="2">
    <source>
        <dbReference type="ARBA" id="ARBA00022729"/>
    </source>
</evidence>
<gene>
    <name evidence="8" type="ORF">IDH41_19825</name>
</gene>
<feature type="compositionally biased region" description="Polar residues" evidence="6">
    <location>
        <begin position="32"/>
        <end position="41"/>
    </location>
</feature>
<dbReference type="PANTHER" id="PTHR43649:SF33">
    <property type="entry name" value="POLYGALACTURONAN_RHAMNOGALACTURONAN-BINDING PROTEIN YTCQ"/>
    <property type="match status" value="1"/>
</dbReference>
<dbReference type="SUPFAM" id="SSF53850">
    <property type="entry name" value="Periplasmic binding protein-like II"/>
    <property type="match status" value="1"/>
</dbReference>
<evidence type="ECO:0000256" key="6">
    <source>
        <dbReference type="SAM" id="MobiDB-lite"/>
    </source>
</evidence>
<evidence type="ECO:0000256" key="3">
    <source>
        <dbReference type="ARBA" id="ARBA00023136"/>
    </source>
</evidence>
<dbReference type="InterPro" id="IPR006059">
    <property type="entry name" value="SBP"/>
</dbReference>
<protein>
    <submittedName>
        <fullName evidence="8">Extracellular solute-binding protein</fullName>
    </submittedName>
</protein>
<feature type="region of interest" description="Disordered" evidence="6">
    <location>
        <begin position="30"/>
        <end position="57"/>
    </location>
</feature>
<feature type="chain" id="PRO_5038365291" evidence="7">
    <location>
        <begin position="25"/>
        <end position="459"/>
    </location>
</feature>
<keyword evidence="1" id="KW-1003">Cell membrane</keyword>
<comment type="caution">
    <text evidence="8">The sequence shown here is derived from an EMBL/GenBank/DDBJ whole genome shotgun (WGS) entry which is preliminary data.</text>
</comment>
<proteinExistence type="predicted"/>
<dbReference type="Gene3D" id="3.40.190.10">
    <property type="entry name" value="Periplasmic binding protein-like II"/>
    <property type="match status" value="1"/>
</dbReference>
<accession>A0A927CP11</accession>
<feature type="compositionally biased region" description="Low complexity" evidence="6">
    <location>
        <begin position="42"/>
        <end position="51"/>
    </location>
</feature>
<dbReference type="RefSeq" id="WP_190864094.1">
    <property type="nucleotide sequence ID" value="NZ_JACXIY010000024.1"/>
</dbReference>
<reference evidence="8" key="1">
    <citation type="submission" date="2020-09" db="EMBL/GenBank/DDBJ databases">
        <title>A novel bacterium of genus Paenibacillus, isolated from South China Sea.</title>
        <authorList>
            <person name="Huang H."/>
            <person name="Mo K."/>
            <person name="Hu Y."/>
        </authorList>
    </citation>
    <scope>NUCLEOTIDE SEQUENCE</scope>
    <source>
        <strain evidence="8">IB182493</strain>
    </source>
</reference>
<keyword evidence="2 7" id="KW-0732">Signal</keyword>
<evidence type="ECO:0000313" key="9">
    <source>
        <dbReference type="Proteomes" id="UP000632125"/>
    </source>
</evidence>
<organism evidence="8 9">
    <name type="scientific">Paenibacillus arenilitoris</name>
    <dbReference type="NCBI Taxonomy" id="2772299"/>
    <lineage>
        <taxon>Bacteria</taxon>
        <taxon>Bacillati</taxon>
        <taxon>Bacillota</taxon>
        <taxon>Bacilli</taxon>
        <taxon>Bacillales</taxon>
        <taxon>Paenibacillaceae</taxon>
        <taxon>Paenibacillus</taxon>
    </lineage>
</organism>
<evidence type="ECO:0000256" key="5">
    <source>
        <dbReference type="ARBA" id="ARBA00023288"/>
    </source>
</evidence>
<feature type="signal peptide" evidence="7">
    <location>
        <begin position="1"/>
        <end position="24"/>
    </location>
</feature>
<dbReference type="PANTHER" id="PTHR43649">
    <property type="entry name" value="ARABINOSE-BINDING PROTEIN-RELATED"/>
    <property type="match status" value="1"/>
</dbReference>
<dbReference type="PROSITE" id="PS51257">
    <property type="entry name" value="PROKAR_LIPOPROTEIN"/>
    <property type="match status" value="1"/>
</dbReference>
<keyword evidence="4" id="KW-0564">Palmitate</keyword>
<keyword evidence="5" id="KW-0449">Lipoprotein</keyword>
<evidence type="ECO:0000313" key="8">
    <source>
        <dbReference type="EMBL" id="MBD2870837.1"/>
    </source>
</evidence>
<dbReference type="InterPro" id="IPR050490">
    <property type="entry name" value="Bact_solute-bd_prot1"/>
</dbReference>
<evidence type="ECO:0000256" key="7">
    <source>
        <dbReference type="SAM" id="SignalP"/>
    </source>
</evidence>
<sequence length="459" mass="50341">MSFGKGKSRSSALLLFILFAMLLAGCGAGPAGSNTDSQPSPAGTDAGTAEGDGAKDPKQISATIKVWDWDEAFHETMIPEFNKLYPNIKVEYTVVSNTDYLQKLQSGIVSGSDIPDVIMGEVGYRGKLFDLDILDDLEGAPYNFQREQMLDYVVPLMTNSEDKLVGIEQQIAVAGLAYRRDLAKEYLGTDNPDEIEGMIKDWDAFTAKGIEIKEKSGGKVLMLPGLLDAYFVLNGQRGMEYIKGEDIDLTGKMKPTLDRLFDMRDKGIIGKLENGSPSWAASFASGDYLFYPSATWSPKWQVAANDKDGSGRWGLVAAPEGSFTLGGTSVSVYKDSKVKEAAWAYMNFCYLSDEGTKIAAEKFGFLPGVKSFYENNRELIDKGSEFDAFFGGQNLSKYFVEKVVPGVSGQPQTKYEAIVTQAFKTLYPLWTKDASIDANTAMSKYIDEVKSKARDANVK</sequence>
<evidence type="ECO:0000256" key="1">
    <source>
        <dbReference type="ARBA" id="ARBA00022475"/>
    </source>
</evidence>
<keyword evidence="9" id="KW-1185">Reference proteome</keyword>
<dbReference type="Proteomes" id="UP000632125">
    <property type="component" value="Unassembled WGS sequence"/>
</dbReference>
<dbReference type="EMBL" id="JACXIY010000024">
    <property type="protein sequence ID" value="MBD2870837.1"/>
    <property type="molecule type" value="Genomic_DNA"/>
</dbReference>
<keyword evidence="3" id="KW-0472">Membrane</keyword>
<dbReference type="AlphaFoldDB" id="A0A927CP11"/>
<evidence type="ECO:0000256" key="4">
    <source>
        <dbReference type="ARBA" id="ARBA00023139"/>
    </source>
</evidence>